<dbReference type="InterPro" id="IPR003316">
    <property type="entry name" value="E2F_WHTH_DNA-bd_dom"/>
</dbReference>
<evidence type="ECO:0000256" key="2">
    <source>
        <dbReference type="ARBA" id="ARBA00023015"/>
    </source>
</evidence>
<keyword evidence="3 6" id="KW-0238">DNA-binding</keyword>
<keyword evidence="10" id="KW-1185">Reference proteome</keyword>
<dbReference type="SMART" id="SM01372">
    <property type="entry name" value="E2F_TDP"/>
    <property type="match status" value="1"/>
</dbReference>
<dbReference type="FunFam" id="1.10.10.10:FF:000008">
    <property type="entry name" value="E2F transcription factor 1"/>
    <property type="match status" value="1"/>
</dbReference>
<feature type="compositionally biased region" description="Pro residues" evidence="7">
    <location>
        <begin position="155"/>
        <end position="172"/>
    </location>
</feature>
<dbReference type="SUPFAM" id="SSF144074">
    <property type="entry name" value="E2F-DP heterodimerization region"/>
    <property type="match status" value="1"/>
</dbReference>
<dbReference type="Pfam" id="PF02319">
    <property type="entry name" value="WHD_E2F_TDP"/>
    <property type="match status" value="1"/>
</dbReference>
<dbReference type="Pfam" id="PF16421">
    <property type="entry name" value="E2F_CC-MB"/>
    <property type="match status" value="1"/>
</dbReference>
<evidence type="ECO:0000256" key="3">
    <source>
        <dbReference type="ARBA" id="ARBA00023125"/>
    </source>
</evidence>
<evidence type="ECO:0000256" key="4">
    <source>
        <dbReference type="ARBA" id="ARBA00023163"/>
    </source>
</evidence>
<dbReference type="Gene3D" id="6.10.250.540">
    <property type="match status" value="1"/>
</dbReference>
<evidence type="ECO:0000256" key="6">
    <source>
        <dbReference type="RuleBase" id="RU003796"/>
    </source>
</evidence>
<feature type="compositionally biased region" description="Pro residues" evidence="7">
    <location>
        <begin position="182"/>
        <end position="201"/>
    </location>
</feature>
<dbReference type="PANTHER" id="PTHR12081">
    <property type="entry name" value="TRANSCRIPTION FACTOR E2F"/>
    <property type="match status" value="1"/>
</dbReference>
<dbReference type="Proteomes" id="UP001497457">
    <property type="component" value="Chromosome 32b"/>
</dbReference>
<protein>
    <recommendedName>
        <fullName evidence="8">E2F/DP family winged-helix DNA-binding domain-containing protein</fullName>
    </recommendedName>
</protein>
<keyword evidence="6" id="KW-0539">Nucleus</keyword>
<dbReference type="CDD" id="cd14660">
    <property type="entry name" value="E2F_DD"/>
    <property type="match status" value="1"/>
</dbReference>
<evidence type="ECO:0000256" key="5">
    <source>
        <dbReference type="ARBA" id="ARBA00023306"/>
    </source>
</evidence>
<dbReference type="GO" id="GO:0005634">
    <property type="term" value="C:nucleus"/>
    <property type="evidence" value="ECO:0007669"/>
    <property type="project" value="UniProtKB-SubCell"/>
</dbReference>
<evidence type="ECO:0000259" key="8">
    <source>
        <dbReference type="SMART" id="SM01372"/>
    </source>
</evidence>
<organism evidence="9 10">
    <name type="scientific">Urochloa decumbens</name>
    <dbReference type="NCBI Taxonomy" id="240449"/>
    <lineage>
        <taxon>Eukaryota</taxon>
        <taxon>Viridiplantae</taxon>
        <taxon>Streptophyta</taxon>
        <taxon>Embryophyta</taxon>
        <taxon>Tracheophyta</taxon>
        <taxon>Spermatophyta</taxon>
        <taxon>Magnoliopsida</taxon>
        <taxon>Liliopsida</taxon>
        <taxon>Poales</taxon>
        <taxon>Poaceae</taxon>
        <taxon>PACMAD clade</taxon>
        <taxon>Panicoideae</taxon>
        <taxon>Panicodae</taxon>
        <taxon>Paniceae</taxon>
        <taxon>Melinidinae</taxon>
        <taxon>Urochloa</taxon>
    </lineage>
</organism>
<dbReference type="AlphaFoldDB" id="A0ABC9DCL7"/>
<comment type="similarity">
    <text evidence="1 6">Belongs to the E2F/DP family.</text>
</comment>
<dbReference type="InterPro" id="IPR036388">
    <property type="entry name" value="WH-like_DNA-bd_sf"/>
</dbReference>
<evidence type="ECO:0000256" key="1">
    <source>
        <dbReference type="ARBA" id="ARBA00010940"/>
    </source>
</evidence>
<keyword evidence="4 6" id="KW-0804">Transcription</keyword>
<evidence type="ECO:0000256" key="7">
    <source>
        <dbReference type="SAM" id="MobiDB-lite"/>
    </source>
</evidence>
<gene>
    <name evidence="9" type="ORF">URODEC1_LOCUS83703</name>
</gene>
<feature type="region of interest" description="Disordered" evidence="7">
    <location>
        <begin position="508"/>
        <end position="542"/>
    </location>
</feature>
<dbReference type="InterPro" id="IPR036390">
    <property type="entry name" value="WH_DNA-bd_sf"/>
</dbReference>
<feature type="compositionally biased region" description="Polar residues" evidence="7">
    <location>
        <begin position="228"/>
        <end position="237"/>
    </location>
</feature>
<feature type="region of interest" description="Disordered" evidence="7">
    <location>
        <begin position="153"/>
        <end position="237"/>
    </location>
</feature>
<evidence type="ECO:0000313" key="9">
    <source>
        <dbReference type="EMBL" id="CAL5035910.1"/>
    </source>
</evidence>
<dbReference type="GO" id="GO:0003677">
    <property type="term" value="F:DNA binding"/>
    <property type="evidence" value="ECO:0007669"/>
    <property type="project" value="UniProtKB-KW"/>
</dbReference>
<dbReference type="Gene3D" id="1.10.10.10">
    <property type="entry name" value="Winged helix-like DNA-binding domain superfamily/Winged helix DNA-binding domain"/>
    <property type="match status" value="1"/>
</dbReference>
<evidence type="ECO:0000313" key="10">
    <source>
        <dbReference type="Proteomes" id="UP001497457"/>
    </source>
</evidence>
<accession>A0ABC9DCL7</accession>
<dbReference type="EMBL" id="OZ075142">
    <property type="protein sequence ID" value="CAL5035910.1"/>
    <property type="molecule type" value="Genomic_DNA"/>
</dbReference>
<dbReference type="InterPro" id="IPR015633">
    <property type="entry name" value="E2F"/>
</dbReference>
<feature type="region of interest" description="Disordered" evidence="7">
    <location>
        <begin position="1"/>
        <end position="28"/>
    </location>
</feature>
<proteinExistence type="inferred from homology"/>
<dbReference type="SUPFAM" id="SSF46785">
    <property type="entry name" value="Winged helix' DNA-binding domain"/>
    <property type="match status" value="1"/>
</dbReference>
<feature type="domain" description="E2F/DP family winged-helix DNA-binding" evidence="8">
    <location>
        <begin position="300"/>
        <end position="365"/>
    </location>
</feature>
<dbReference type="PRINTS" id="PR01217">
    <property type="entry name" value="PRICHEXTENSN"/>
</dbReference>
<feature type="compositionally biased region" description="Basic and acidic residues" evidence="7">
    <location>
        <begin position="13"/>
        <end position="28"/>
    </location>
</feature>
<dbReference type="InterPro" id="IPR032198">
    <property type="entry name" value="E2F_CC-MB"/>
</dbReference>
<keyword evidence="5" id="KW-0131">Cell cycle</keyword>
<feature type="compositionally biased region" description="Polar residues" evidence="7">
    <location>
        <begin position="509"/>
        <end position="535"/>
    </location>
</feature>
<comment type="subcellular location">
    <subcellularLocation>
        <location evidence="6">Nucleus</location>
    </subcellularLocation>
</comment>
<feature type="region of interest" description="Disordered" evidence="7">
    <location>
        <begin position="53"/>
        <end position="111"/>
    </location>
</feature>
<name>A0ABC9DCL7_9POAL</name>
<sequence length="582" mass="63214">MKNTPGPPRVRRERNSTPRAARERETRVGELFSLSSLFPLLFSSPFFVPRPQASPRRVPLPLRFSSPPASALSRRLPPPPHQLARDQNPTPPRRRALAAAAMDGGSSSIPLPQPPPQVYLRRPVPPVPAPPRVHLFRAPSPIPIFSSRPRAAVRPPIPPPAAPAPAPVPAPPTQAAAAVLAPPRPPPAAPVSTDMPPPRPPQQQAASMLPPPAPKAAGNGGAMPVAQPNEQNNGGEYSQAEINTGATAQGHDKETNSEPAKVIKRVKKLKVSKQSAGTADASGAVEGDAGPSVHSINHCRYDSSLSLLTKKFLNLLHGAENGTLDLNKAAETLEVQKRRIYDITNVLEGVDLIEKGLKNMIRWKGFDMSKPKEIERQISSMKEELGSLKDEEFRLDDEIREAKEKLQALSLDEDKRKLLYVSKEDINKIPHFQGSTLIAINAPHGTCVEVPDPNADLYLYGNLGLQEKHYKIVLRSSMGPIDCYLISDRQEIFNPDQQVAADKLEPAVATSSSQAMQQMDCDPNQTPEKGQSNAVCTHASEQSRKHEVMSGILRIVPSDADADSDYWFASDVDASVTDAWGT</sequence>
<dbReference type="PANTHER" id="PTHR12081:SF89">
    <property type="entry name" value="OS04G0112200 PROTEIN"/>
    <property type="match status" value="1"/>
</dbReference>
<reference evidence="9" key="1">
    <citation type="submission" date="2024-10" db="EMBL/GenBank/DDBJ databases">
        <authorList>
            <person name="Ryan C."/>
        </authorList>
    </citation>
    <scope>NUCLEOTIDE SEQUENCE [LARGE SCALE GENOMIC DNA]</scope>
</reference>
<dbReference type="InterPro" id="IPR037241">
    <property type="entry name" value="E2F-DP_heterodim"/>
</dbReference>
<keyword evidence="2 6" id="KW-0805">Transcription regulation</keyword>